<feature type="transmembrane region" description="Helical" evidence="2">
    <location>
        <begin position="995"/>
        <end position="1015"/>
    </location>
</feature>
<dbReference type="GeneID" id="94445380"/>
<feature type="transmembrane region" description="Helical" evidence="2">
    <location>
        <begin position="260"/>
        <end position="279"/>
    </location>
</feature>
<feature type="transmembrane region" description="Helical" evidence="2">
    <location>
        <begin position="635"/>
        <end position="655"/>
    </location>
</feature>
<feature type="transmembrane region" description="Helical" evidence="2">
    <location>
        <begin position="444"/>
        <end position="466"/>
    </location>
</feature>
<feature type="region of interest" description="Disordered" evidence="1">
    <location>
        <begin position="86"/>
        <end position="112"/>
    </location>
</feature>
<feature type="transmembrane region" description="Helical" evidence="2">
    <location>
        <begin position="1021"/>
        <end position="1041"/>
    </location>
</feature>
<protein>
    <recommendedName>
        <fullName evidence="5">DUF2157 domain-containing protein</fullName>
    </recommendedName>
</protein>
<feature type="transmembrane region" description="Helical" evidence="2">
    <location>
        <begin position="1196"/>
        <end position="1216"/>
    </location>
</feature>
<dbReference type="NCBIfam" id="NF047321">
    <property type="entry name" value="SCO7613_CTERM"/>
    <property type="match status" value="1"/>
</dbReference>
<feature type="transmembrane region" description="Helical" evidence="2">
    <location>
        <begin position="1053"/>
        <end position="1071"/>
    </location>
</feature>
<sequence length="1234" mass="125530">MTPTSLESSPPSTDALTWGEAVARHLLDLGTCPVCQAELADGWCRTCGADLRGPVGSELWRASLTAAGAMRARDAVLQRIPPVAAEPATAPPAPAPRAAAARANPTAASTTVSAPQSSATLQSVLATAGAGLVAVAAVVFTYLNPDLADRALRSVIVGLITLLFLGGAWLLARRGLRFSAEAVGALGLVFAGLDVHAVAQLAAPEVHPWLTAAVVTAVVAPAVRSAGRRRAIRVWQWVAVVALTLTPAMLGLAGATALSATAGALGVAFAGAAAIGFLRPPAPERVALVGAQVIAIASPLILVWRVEIDDVSLFLLATGGMLVLVAAHAVIAARQALTPLWAFLAGVTGATAILLGVYAVPAVREVDASWQLAIAPTAASVALVAVGALLPLPRRVPRGPVAGGALTVFALPAVALLASAAVTGALTVAAFVGEAEWVDGSGVVGGGTPLGLAVLSAGLGALHLVARTRVGIARLATPAARLSLVALALALLVLGCGGLLVLPAAIAVLTGTAAAVAAVIRWMPGRVAGRGVRTMLVVAAYLALLTAVMVAWRDIDAVPVAGVATLIGLAALGAVQPSRWRFLSVGAGFSYALLVVATALGEGGVDGIARLCLTASAGLVVAILATYLPFVGARSWQAVLVVSTVPFGIGVLQVIVERSGWTALSTGLMSVLALTLLLTRRPGLTVPVRTAAAAMLVPTLAVVVVCLGAQLLDSSGSPVALPIVAVLVGLALPASALVRDALLHRGRSAFAADAARVAIEASAVLTGMIAVGLSVGREAAGLGTTLIVLVVIGLGAVAAGLFSGRRYAWSVAGASFTGALWCVWGMAGVDLFEAYLLPPALGAAVVAVLLTIRGRRATALYSAGLLIALLPILALISLAEPETADGPSPVIWRVVGLLGAAWMLLALEKSIGDGRAGLRRRLRALRMPTLVAAGLAAAAGPIQGIRFGLGGELPSLHGAGLFTLCLGVSAVGAAALAVAAAGIRRAAGSASTLRRTRWLGAPAALALAAGTWFAIERDWSSIWPMWMLMIAYLVATVAVAARTVVGTTTAPPAWFLFAIAFVTAVVAWSPRDLRVEWFSLPLGAFLLVAGAIALRRRPDPHPDTRRASLDSWPGRWTGSWALLAPGIATMMLASVVSTFTDPLTWRAILVMVLALAAILLGSRNRLAAPFLLGLIVLPIENVFVFSVQIGRGIESMPWWITLAVMGAVLLIIAVTAERRTGEAGTVAARMRDLR</sequence>
<dbReference type="PATRIC" id="fig|104336.4.peg.1505"/>
<feature type="transmembrane region" description="Helical" evidence="2">
    <location>
        <begin position="500"/>
        <end position="520"/>
    </location>
</feature>
<reference evidence="3 4" key="1">
    <citation type="submission" date="2015-02" db="EMBL/GenBank/DDBJ databases">
        <title>Draft genome sequences of ten Microbacterium spp. with emphasis on heavy metal contaminated environments.</title>
        <authorList>
            <person name="Corretto E."/>
        </authorList>
    </citation>
    <scope>NUCLEOTIDE SEQUENCE [LARGE SCALE GENOMIC DNA]</scope>
    <source>
        <strain evidence="3 4">DSM 12966</strain>
    </source>
</reference>
<feature type="transmembrane region" description="Helical" evidence="2">
    <location>
        <begin position="532"/>
        <end position="552"/>
    </location>
</feature>
<evidence type="ECO:0000256" key="2">
    <source>
        <dbReference type="SAM" id="Phobius"/>
    </source>
</evidence>
<evidence type="ECO:0000256" key="1">
    <source>
        <dbReference type="SAM" id="MobiDB-lite"/>
    </source>
</evidence>
<dbReference type="KEGG" id="mfol:DXT68_13330"/>
<feature type="transmembrane region" description="Helical" evidence="2">
    <location>
        <begin position="961"/>
        <end position="983"/>
    </location>
</feature>
<organism evidence="3 4">
    <name type="scientific">Microbacterium foliorum</name>
    <dbReference type="NCBI Taxonomy" id="104336"/>
    <lineage>
        <taxon>Bacteria</taxon>
        <taxon>Bacillati</taxon>
        <taxon>Actinomycetota</taxon>
        <taxon>Actinomycetes</taxon>
        <taxon>Micrococcales</taxon>
        <taxon>Microbacteriaceae</taxon>
        <taxon>Microbacterium</taxon>
    </lineage>
</organism>
<accession>A0A0F0KN80</accession>
<feature type="transmembrane region" description="Helical" evidence="2">
    <location>
        <begin position="478"/>
        <end position="494"/>
    </location>
</feature>
<keyword evidence="4" id="KW-1185">Reference proteome</keyword>
<feature type="transmembrane region" description="Helical" evidence="2">
    <location>
        <begin position="779"/>
        <end position="802"/>
    </location>
</feature>
<feature type="transmembrane region" description="Helical" evidence="2">
    <location>
        <begin position="928"/>
        <end position="949"/>
    </location>
</feature>
<feature type="compositionally biased region" description="Low complexity" evidence="1">
    <location>
        <begin position="96"/>
        <end position="108"/>
    </location>
</feature>
<dbReference type="RefSeq" id="WP_045253856.1">
    <property type="nucleotide sequence ID" value="NZ_CP031425.1"/>
</dbReference>
<feature type="transmembrane region" description="Helical" evidence="2">
    <location>
        <begin position="607"/>
        <end position="628"/>
    </location>
</feature>
<dbReference type="EMBL" id="JYIU01000039">
    <property type="protein sequence ID" value="KJL22352.1"/>
    <property type="molecule type" value="Genomic_DNA"/>
</dbReference>
<feature type="transmembrane region" description="Helical" evidence="2">
    <location>
        <begin position="1116"/>
        <end position="1137"/>
    </location>
</feature>
<feature type="transmembrane region" description="Helical" evidence="2">
    <location>
        <begin position="404"/>
        <end position="432"/>
    </location>
</feature>
<feature type="transmembrane region" description="Helical" evidence="2">
    <location>
        <begin position="183"/>
        <end position="203"/>
    </location>
</feature>
<gene>
    <name evidence="3" type="ORF">RN50_01470</name>
</gene>
<feature type="transmembrane region" description="Helical" evidence="2">
    <location>
        <begin position="809"/>
        <end position="829"/>
    </location>
</feature>
<feature type="transmembrane region" description="Helical" evidence="2">
    <location>
        <begin position="124"/>
        <end position="145"/>
    </location>
</feature>
<feature type="transmembrane region" description="Helical" evidence="2">
    <location>
        <begin position="372"/>
        <end position="392"/>
    </location>
</feature>
<feature type="transmembrane region" description="Helical" evidence="2">
    <location>
        <begin position="859"/>
        <end position="878"/>
    </location>
</feature>
<name>A0A0F0KN80_9MICO</name>
<feature type="transmembrane region" description="Helical" evidence="2">
    <location>
        <begin position="1168"/>
        <end position="1190"/>
    </location>
</feature>
<dbReference type="AlphaFoldDB" id="A0A0F0KN80"/>
<evidence type="ECO:0008006" key="5">
    <source>
        <dbReference type="Google" id="ProtNLM"/>
    </source>
</evidence>
<keyword evidence="2" id="KW-0812">Transmembrane</keyword>
<feature type="transmembrane region" description="Helical" evidence="2">
    <location>
        <begin position="312"/>
        <end position="333"/>
    </location>
</feature>
<feature type="transmembrane region" description="Helical" evidence="2">
    <location>
        <begin position="151"/>
        <end position="171"/>
    </location>
</feature>
<feature type="transmembrane region" description="Helical" evidence="2">
    <location>
        <begin position="1143"/>
        <end position="1161"/>
    </location>
</feature>
<feature type="transmembrane region" description="Helical" evidence="2">
    <location>
        <begin position="750"/>
        <end position="773"/>
    </location>
</feature>
<feature type="transmembrane region" description="Helical" evidence="2">
    <location>
        <begin position="661"/>
        <end position="679"/>
    </location>
</feature>
<feature type="transmembrane region" description="Helical" evidence="2">
    <location>
        <begin position="835"/>
        <end position="852"/>
    </location>
</feature>
<keyword evidence="2" id="KW-0472">Membrane</keyword>
<feature type="transmembrane region" description="Helical" evidence="2">
    <location>
        <begin position="582"/>
        <end position="601"/>
    </location>
</feature>
<dbReference type="Proteomes" id="UP000033572">
    <property type="component" value="Unassembled WGS sequence"/>
</dbReference>
<proteinExistence type="predicted"/>
<feature type="transmembrane region" description="Helical" evidence="2">
    <location>
        <begin position="691"/>
        <end position="712"/>
    </location>
</feature>
<keyword evidence="2" id="KW-1133">Transmembrane helix</keyword>
<comment type="caution">
    <text evidence="3">The sequence shown here is derived from an EMBL/GenBank/DDBJ whole genome shotgun (WGS) entry which is preliminary data.</text>
</comment>
<evidence type="ECO:0000313" key="3">
    <source>
        <dbReference type="EMBL" id="KJL22352.1"/>
    </source>
</evidence>
<evidence type="ECO:0000313" key="4">
    <source>
        <dbReference type="Proteomes" id="UP000033572"/>
    </source>
</evidence>
<feature type="transmembrane region" description="Helical" evidence="2">
    <location>
        <begin position="890"/>
        <end position="907"/>
    </location>
</feature>
<feature type="transmembrane region" description="Helical" evidence="2">
    <location>
        <begin position="718"/>
        <end position="738"/>
    </location>
</feature>
<feature type="transmembrane region" description="Helical" evidence="2">
    <location>
        <begin position="1077"/>
        <end position="1095"/>
    </location>
</feature>
<feature type="transmembrane region" description="Helical" evidence="2">
    <location>
        <begin position="234"/>
        <end position="254"/>
    </location>
</feature>
<feature type="transmembrane region" description="Helical" evidence="2">
    <location>
        <begin position="209"/>
        <end position="227"/>
    </location>
</feature>
<feature type="transmembrane region" description="Helical" evidence="2">
    <location>
        <begin position="340"/>
        <end position="360"/>
    </location>
</feature>
<feature type="transmembrane region" description="Helical" evidence="2">
    <location>
        <begin position="286"/>
        <end position="306"/>
    </location>
</feature>
<feature type="transmembrane region" description="Helical" evidence="2">
    <location>
        <begin position="558"/>
        <end position="575"/>
    </location>
</feature>
<dbReference type="InterPro" id="IPR058062">
    <property type="entry name" value="SCO7613_C"/>
</dbReference>